<dbReference type="RefSeq" id="WP_187562715.1">
    <property type="nucleotide sequence ID" value="NZ_JACGWS010000008.1"/>
</dbReference>
<reference evidence="1 2" key="1">
    <citation type="submission" date="2020-07" db="EMBL/GenBank/DDBJ databases">
        <title>Description of Kordia aestuariivivens sp. nov., isolated from a tidal flat.</title>
        <authorList>
            <person name="Park S."/>
            <person name="Yoon J.-H."/>
        </authorList>
    </citation>
    <scope>NUCLEOTIDE SEQUENCE [LARGE SCALE GENOMIC DNA]</scope>
    <source>
        <strain evidence="1 2">YSTF-M3</strain>
    </source>
</reference>
<gene>
    <name evidence="1" type="ORF">H2O64_13390</name>
</gene>
<keyword evidence="2" id="KW-1185">Reference proteome</keyword>
<name>A0ABR7QAS2_9FLAO</name>
<dbReference type="Proteomes" id="UP000619238">
    <property type="component" value="Unassembled WGS sequence"/>
</dbReference>
<evidence type="ECO:0000313" key="2">
    <source>
        <dbReference type="Proteomes" id="UP000619238"/>
    </source>
</evidence>
<organism evidence="1 2">
    <name type="scientific">Kordia aestuariivivens</name>
    <dbReference type="NCBI Taxonomy" id="2759037"/>
    <lineage>
        <taxon>Bacteria</taxon>
        <taxon>Pseudomonadati</taxon>
        <taxon>Bacteroidota</taxon>
        <taxon>Flavobacteriia</taxon>
        <taxon>Flavobacteriales</taxon>
        <taxon>Flavobacteriaceae</taxon>
        <taxon>Kordia</taxon>
    </lineage>
</organism>
<evidence type="ECO:0008006" key="3">
    <source>
        <dbReference type="Google" id="ProtNLM"/>
    </source>
</evidence>
<dbReference type="EMBL" id="JACGWS010000008">
    <property type="protein sequence ID" value="MBC8755666.1"/>
    <property type="molecule type" value="Genomic_DNA"/>
</dbReference>
<evidence type="ECO:0000313" key="1">
    <source>
        <dbReference type="EMBL" id="MBC8755666.1"/>
    </source>
</evidence>
<sequence>MKKKNFKSLKLNKSIVNSFSVFGGEGKTEMCGLGSFVVPVDCPLGPRDDTYDVGCSDTI</sequence>
<accession>A0ABR7QAS2</accession>
<proteinExistence type="predicted"/>
<comment type="caution">
    <text evidence="1">The sequence shown here is derived from an EMBL/GenBank/DDBJ whole genome shotgun (WGS) entry which is preliminary data.</text>
</comment>
<protein>
    <recommendedName>
        <fullName evidence="3">Bacteriocin</fullName>
    </recommendedName>
</protein>